<evidence type="ECO:0000313" key="3">
    <source>
        <dbReference type="Proteomes" id="UP001472677"/>
    </source>
</evidence>
<protein>
    <submittedName>
        <fullName evidence="2">Uncharacterized protein</fullName>
    </submittedName>
</protein>
<comment type="caution">
    <text evidence="2">The sequence shown here is derived from an EMBL/GenBank/DDBJ whole genome shotgun (WGS) entry which is preliminary data.</text>
</comment>
<dbReference type="Proteomes" id="UP001472677">
    <property type="component" value="Unassembled WGS sequence"/>
</dbReference>
<sequence length="165" mass="18930">MTSVQEEVRALAVAQIWSEWSQLHAGDNEVDRDDSGAVESLTISLKQNKTMELVNEQNEWLQQEVADLKESYQDLEAEFNAASALLDMDEQKLTGPLRRAGEWTRNKAKNIENNKAWTKKATIHVLVMAQKEKKLESFFEKPETVEEHQTKKLLEDIIDLAGKYL</sequence>
<proteinExistence type="predicted"/>
<name>A0ABR2EP74_9ROSI</name>
<gene>
    <name evidence="2" type="ORF">V6N12_035941</name>
</gene>
<dbReference type="EMBL" id="JBBPBM010000011">
    <property type="protein sequence ID" value="KAK8563805.1"/>
    <property type="molecule type" value="Genomic_DNA"/>
</dbReference>
<evidence type="ECO:0000313" key="2">
    <source>
        <dbReference type="EMBL" id="KAK8563805.1"/>
    </source>
</evidence>
<keyword evidence="1" id="KW-0175">Coiled coil</keyword>
<feature type="coiled-coil region" evidence="1">
    <location>
        <begin position="51"/>
        <end position="92"/>
    </location>
</feature>
<organism evidence="2 3">
    <name type="scientific">Hibiscus sabdariffa</name>
    <name type="common">roselle</name>
    <dbReference type="NCBI Taxonomy" id="183260"/>
    <lineage>
        <taxon>Eukaryota</taxon>
        <taxon>Viridiplantae</taxon>
        <taxon>Streptophyta</taxon>
        <taxon>Embryophyta</taxon>
        <taxon>Tracheophyta</taxon>
        <taxon>Spermatophyta</taxon>
        <taxon>Magnoliopsida</taxon>
        <taxon>eudicotyledons</taxon>
        <taxon>Gunneridae</taxon>
        <taxon>Pentapetalae</taxon>
        <taxon>rosids</taxon>
        <taxon>malvids</taxon>
        <taxon>Malvales</taxon>
        <taxon>Malvaceae</taxon>
        <taxon>Malvoideae</taxon>
        <taxon>Hibiscus</taxon>
    </lineage>
</organism>
<keyword evidence="3" id="KW-1185">Reference proteome</keyword>
<accession>A0ABR2EP74</accession>
<reference evidence="2 3" key="1">
    <citation type="journal article" date="2024" name="G3 (Bethesda)">
        <title>Genome assembly of Hibiscus sabdariffa L. provides insights into metabolisms of medicinal natural products.</title>
        <authorList>
            <person name="Kim T."/>
        </authorList>
    </citation>
    <scope>NUCLEOTIDE SEQUENCE [LARGE SCALE GENOMIC DNA]</scope>
    <source>
        <strain evidence="2">TK-2024</strain>
        <tissue evidence="2">Old leaves</tissue>
    </source>
</reference>
<evidence type="ECO:0000256" key="1">
    <source>
        <dbReference type="SAM" id="Coils"/>
    </source>
</evidence>